<evidence type="ECO:0000313" key="1">
    <source>
        <dbReference type="EMBL" id="KAI5663898.1"/>
    </source>
</evidence>
<name>A0ACC0ASE2_CATRO</name>
<gene>
    <name evidence="1" type="ORF">M9H77_23221</name>
</gene>
<accession>A0ACC0ASE2</accession>
<dbReference type="Proteomes" id="UP001060085">
    <property type="component" value="Linkage Group LG05"/>
</dbReference>
<comment type="caution">
    <text evidence="1">The sequence shown here is derived from an EMBL/GenBank/DDBJ whole genome shotgun (WGS) entry which is preliminary data.</text>
</comment>
<proteinExistence type="predicted"/>
<protein>
    <submittedName>
        <fullName evidence="1">Uncharacterized protein</fullName>
    </submittedName>
</protein>
<evidence type="ECO:0000313" key="2">
    <source>
        <dbReference type="Proteomes" id="UP001060085"/>
    </source>
</evidence>
<reference evidence="2" key="1">
    <citation type="journal article" date="2023" name="Nat. Plants">
        <title>Single-cell RNA sequencing provides a high-resolution roadmap for understanding the multicellular compartmentation of specialized metabolism.</title>
        <authorList>
            <person name="Sun S."/>
            <person name="Shen X."/>
            <person name="Li Y."/>
            <person name="Li Y."/>
            <person name="Wang S."/>
            <person name="Li R."/>
            <person name="Zhang H."/>
            <person name="Shen G."/>
            <person name="Guo B."/>
            <person name="Wei J."/>
            <person name="Xu J."/>
            <person name="St-Pierre B."/>
            <person name="Chen S."/>
            <person name="Sun C."/>
        </authorList>
    </citation>
    <scope>NUCLEOTIDE SEQUENCE [LARGE SCALE GENOMIC DNA]</scope>
</reference>
<organism evidence="1 2">
    <name type="scientific">Catharanthus roseus</name>
    <name type="common">Madagascar periwinkle</name>
    <name type="synonym">Vinca rosea</name>
    <dbReference type="NCBI Taxonomy" id="4058"/>
    <lineage>
        <taxon>Eukaryota</taxon>
        <taxon>Viridiplantae</taxon>
        <taxon>Streptophyta</taxon>
        <taxon>Embryophyta</taxon>
        <taxon>Tracheophyta</taxon>
        <taxon>Spermatophyta</taxon>
        <taxon>Magnoliopsida</taxon>
        <taxon>eudicotyledons</taxon>
        <taxon>Gunneridae</taxon>
        <taxon>Pentapetalae</taxon>
        <taxon>asterids</taxon>
        <taxon>lamiids</taxon>
        <taxon>Gentianales</taxon>
        <taxon>Apocynaceae</taxon>
        <taxon>Rauvolfioideae</taxon>
        <taxon>Vinceae</taxon>
        <taxon>Catharanthinae</taxon>
        <taxon>Catharanthus</taxon>
    </lineage>
</organism>
<sequence length="191" mass="22169">MEQEEDLKTSFLQECSSEYEGILMINLEALGTFNKKTKLRTKNTKRRAFTLKNFLISFFKMEDYSPSQYIAKNKRQFFRLDQKGIQPSTKEKKRSSGENNEEDEGVVKKATSAPTLDMDDEVNFLIVLGFPFLRTSRVLIDMQKEKLVLRENVPRKGKGRPKGIEKGRRLYSIVKVLWIADNLLETFLSGE</sequence>
<dbReference type="EMBL" id="CM044705">
    <property type="protein sequence ID" value="KAI5663898.1"/>
    <property type="molecule type" value="Genomic_DNA"/>
</dbReference>
<keyword evidence="2" id="KW-1185">Reference proteome</keyword>